<keyword evidence="2" id="KW-0808">Transferase</keyword>
<dbReference type="AlphaFoldDB" id="A0A565BG63"/>
<organism evidence="6 7">
    <name type="scientific">Arabis nemorensis</name>
    <dbReference type="NCBI Taxonomy" id="586526"/>
    <lineage>
        <taxon>Eukaryota</taxon>
        <taxon>Viridiplantae</taxon>
        <taxon>Streptophyta</taxon>
        <taxon>Embryophyta</taxon>
        <taxon>Tracheophyta</taxon>
        <taxon>Spermatophyta</taxon>
        <taxon>Magnoliopsida</taxon>
        <taxon>eudicotyledons</taxon>
        <taxon>Gunneridae</taxon>
        <taxon>Pentapetalae</taxon>
        <taxon>rosids</taxon>
        <taxon>malvids</taxon>
        <taxon>Brassicales</taxon>
        <taxon>Brassicaceae</taxon>
        <taxon>Arabideae</taxon>
        <taxon>Arabis</taxon>
    </lineage>
</organism>
<keyword evidence="3" id="KW-0547">Nucleotide-binding</keyword>
<keyword evidence="5" id="KW-0067">ATP-binding</keyword>
<proteinExistence type="predicted"/>
<protein>
    <recommendedName>
        <fullName evidence="8">Protein kinase domain-containing protein</fullName>
    </recommendedName>
</protein>
<dbReference type="PANTHER" id="PTHR27002:SF1082">
    <property type="entry name" value="OS06G0693000 PROTEIN"/>
    <property type="match status" value="1"/>
</dbReference>
<dbReference type="GO" id="GO:0005886">
    <property type="term" value="C:plasma membrane"/>
    <property type="evidence" value="ECO:0007669"/>
    <property type="project" value="TreeGrafter"/>
</dbReference>
<keyword evidence="7" id="KW-1185">Reference proteome</keyword>
<evidence type="ECO:0000256" key="4">
    <source>
        <dbReference type="ARBA" id="ARBA00022777"/>
    </source>
</evidence>
<reference evidence="6" key="1">
    <citation type="submission" date="2019-07" db="EMBL/GenBank/DDBJ databases">
        <authorList>
            <person name="Dittberner H."/>
        </authorList>
    </citation>
    <scope>NUCLEOTIDE SEQUENCE [LARGE SCALE GENOMIC DNA]</scope>
</reference>
<evidence type="ECO:0000256" key="3">
    <source>
        <dbReference type="ARBA" id="ARBA00022741"/>
    </source>
</evidence>
<dbReference type="Proteomes" id="UP000489600">
    <property type="component" value="Unassembled WGS sequence"/>
</dbReference>
<sequence>MKKRSQSFTKLCVASYEYFGFLDSIISWIRSQQERKEQAEQIFERVEALAGGNKGKLKKLPLFEFQVLESTTDNFSLRNKFGQGGFGPGNLQEGQEIDVKRLLSGSGQGLEELVNEVVVISKLLHCRSREDVSL</sequence>
<dbReference type="Gene3D" id="3.30.200.20">
    <property type="entry name" value="Phosphorylase Kinase, domain 1"/>
    <property type="match status" value="1"/>
</dbReference>
<dbReference type="PANTHER" id="PTHR27002">
    <property type="entry name" value="RECEPTOR-LIKE SERINE/THREONINE-PROTEIN KINASE SD1-8"/>
    <property type="match status" value="1"/>
</dbReference>
<dbReference type="GO" id="GO:0004674">
    <property type="term" value="F:protein serine/threonine kinase activity"/>
    <property type="evidence" value="ECO:0007669"/>
    <property type="project" value="UniProtKB-KW"/>
</dbReference>
<name>A0A565BG63_9BRAS</name>
<keyword evidence="4" id="KW-0418">Kinase</keyword>
<evidence type="ECO:0000313" key="7">
    <source>
        <dbReference type="Proteomes" id="UP000489600"/>
    </source>
</evidence>
<dbReference type="GO" id="GO:0005524">
    <property type="term" value="F:ATP binding"/>
    <property type="evidence" value="ECO:0007669"/>
    <property type="project" value="UniProtKB-KW"/>
</dbReference>
<gene>
    <name evidence="6" type="ORF">ANE_LOCUS10301</name>
</gene>
<evidence type="ECO:0008006" key="8">
    <source>
        <dbReference type="Google" id="ProtNLM"/>
    </source>
</evidence>
<comment type="caution">
    <text evidence="6">The sequence shown here is derived from an EMBL/GenBank/DDBJ whole genome shotgun (WGS) entry which is preliminary data.</text>
</comment>
<dbReference type="EMBL" id="CABITT030000003">
    <property type="protein sequence ID" value="VVA99856.1"/>
    <property type="molecule type" value="Genomic_DNA"/>
</dbReference>
<evidence type="ECO:0000313" key="6">
    <source>
        <dbReference type="EMBL" id="VVA99856.1"/>
    </source>
</evidence>
<dbReference type="OrthoDB" id="1938319at2759"/>
<evidence type="ECO:0000256" key="2">
    <source>
        <dbReference type="ARBA" id="ARBA00022679"/>
    </source>
</evidence>
<keyword evidence="1" id="KW-0723">Serine/threonine-protein kinase</keyword>
<evidence type="ECO:0000256" key="1">
    <source>
        <dbReference type="ARBA" id="ARBA00022527"/>
    </source>
</evidence>
<evidence type="ECO:0000256" key="5">
    <source>
        <dbReference type="ARBA" id="ARBA00022840"/>
    </source>
</evidence>
<accession>A0A565BG63</accession>